<name>A0A9Q0R4F1_ANAIG</name>
<reference evidence="3" key="1">
    <citation type="submission" date="2022-10" db="EMBL/GenBank/DDBJ databases">
        <title>Novel sulphate-reducing endosymbionts in the free-living metamonad Anaeramoeba.</title>
        <authorList>
            <person name="Jerlstrom-Hultqvist J."/>
            <person name="Cepicka I."/>
            <person name="Gallot-Lavallee L."/>
            <person name="Salas-Leiva D."/>
            <person name="Curtis B.A."/>
            <person name="Zahonova K."/>
            <person name="Pipaliya S."/>
            <person name="Dacks J."/>
            <person name="Roger A.J."/>
        </authorList>
    </citation>
    <scope>NUCLEOTIDE SEQUENCE</scope>
    <source>
        <strain evidence="3">BMAN</strain>
    </source>
</reference>
<feature type="domain" description="Trs120/TRAPPC9 first Ig-like" evidence="2">
    <location>
        <begin position="549"/>
        <end position="652"/>
    </location>
</feature>
<dbReference type="PANTHER" id="PTHR21512">
    <property type="entry name" value="TRAFFICKING PROTEIN PARTICLE COMPLEX SUBUNIT 9"/>
    <property type="match status" value="1"/>
</dbReference>
<dbReference type="Pfam" id="PF26254">
    <property type="entry name" value="Ig_TRAPPC9-Trs120_1st"/>
    <property type="match status" value="1"/>
</dbReference>
<dbReference type="InterPro" id="IPR013935">
    <property type="entry name" value="Trs120_TRAPPC9"/>
</dbReference>
<keyword evidence="4" id="KW-1185">Reference proteome</keyword>
<dbReference type="GO" id="GO:0005802">
    <property type="term" value="C:trans-Golgi network"/>
    <property type="evidence" value="ECO:0007669"/>
    <property type="project" value="TreeGrafter"/>
</dbReference>
<dbReference type="InterPro" id="IPR058563">
    <property type="entry name" value="Trs120_TRAPPC9_N"/>
</dbReference>
<feature type="domain" description="Trs120/TRAPPC9 N-terminal" evidence="1">
    <location>
        <begin position="219"/>
        <end position="282"/>
    </location>
</feature>
<dbReference type="Pfam" id="PF08626">
    <property type="entry name" value="TRAPPC9-Trs120"/>
    <property type="match status" value="2"/>
</dbReference>
<evidence type="ECO:0000313" key="4">
    <source>
        <dbReference type="Proteomes" id="UP001149090"/>
    </source>
</evidence>
<dbReference type="AlphaFoldDB" id="A0A9Q0R4F1"/>
<dbReference type="OrthoDB" id="17265at2759"/>
<dbReference type="Pfam" id="PF26280">
    <property type="entry name" value="Ig_TRAPPC9-Trs120_2nd"/>
    <property type="match status" value="1"/>
</dbReference>
<organism evidence="3 4">
    <name type="scientific">Anaeramoeba ignava</name>
    <name type="common">Anaerobic marine amoeba</name>
    <dbReference type="NCBI Taxonomy" id="1746090"/>
    <lineage>
        <taxon>Eukaryota</taxon>
        <taxon>Metamonada</taxon>
        <taxon>Anaeramoebidae</taxon>
        <taxon>Anaeramoeba</taxon>
    </lineage>
</organism>
<dbReference type="OMA" id="PFANQPW"/>
<sequence length="1136" mass="132354">MNHFAIRTTLKFDPFQEILDSGKIRALVAPIGEISEQTFNYYFNLIQSVRKIPFESLTPSLIIDPHKTNNHVSHGWKEGNVFFEFFDHYYEKSMWEGFQPYKKIFAFIGVVHCQKAKNFEDLNNQFKKLQEEYKSKPFIARCFAFDPRENQDDPMLDNFYMIPNTENQQHLCFYLNTLMTDMANSILNQFNTMMIDYHQIFGTPSTPDEYQKTIDPHNLRKLKKSRQLKLLGDYCLLSGSSLDAKNIYLSALEQSKLLNDFVWIAGCLEGFCCSIILENYHKPMFIKDEKIVDEISHNLTDSINFYSKKKLIPLQVEAIFKLSRFLVNVSSNSNRKIQILQLLSDAYSFIGEFTPKEKILFTTSLSSIYEQIGCWRKFGFSLYETGLYYRTLRNWKLSLHFFLLSAPFLQLPSLLQIGSKAQEKYLQMLNSGIEYSESVDEKRKYLTKSIFENSRHKITKMIKMQMNLISDLIENSNLLKDSDKIVQYSIFDLKTFYQYLDSNMQKQIVFNLMSSAKSTSQNSLFDLRDFPPIISVKIDALSEYLKPREKINKEEPEKKLFLFNPFENKNKKEDSEIFWVQNEMGKVSVVISNPFDFELIIHSASLETSGVGFDSFPISLAVAPRTFNKEIFLHGKPNEPGELSICGLNLNIFNIGYYHKIEPIQKIRVVPPLPLLFVEGNFSQKIQLCSGETRDFTLNFQNSGAIPIDKLNINFTEKLKQGITPNDDPFIKYYSFPLFSWDKNIILKNLPLAPSCSFCLPIRLVAKSGIVKSKIEIDYEANSEKQISETIHLIPNSENQTKQNDQEIQPKNDVSYYRKFHIQFDFNIIDQVSITRFDLVPMIQFIETDYKTISKSILCYLLLFELKNSSQQTFHIFWDKNLEQIEQQFHPQNPITVSPFEPKPSNAFGAKNQAFPLVLEPNSEKRVIFFSTTLAQEMLRKVNYSERNIESFVPYEEVVNNFVFNNHRQPDKNEDKFLQNLCNFKSAVIENISFHWISNLETHGILTGSHLSFTKSSVDLVFSNSNFFLDFIIENQPKISQVFPIQISLINRVDFPIFLDFSLKFYFDDFPIENQKNCFLLKSGIIDQKNIKIEGNANNLLKIHLFFLKSGTYQIKATCKINQFDHLVEKSLIIRV</sequence>
<comment type="caution">
    <text evidence="3">The sequence shown here is derived from an EMBL/GenBank/DDBJ whole genome shotgun (WGS) entry which is preliminary data.</text>
</comment>
<evidence type="ECO:0000259" key="2">
    <source>
        <dbReference type="Pfam" id="PF26254"/>
    </source>
</evidence>
<gene>
    <name evidence="3" type="ORF">M0811_03271</name>
</gene>
<evidence type="ECO:0000313" key="3">
    <source>
        <dbReference type="EMBL" id="KAJ5066927.1"/>
    </source>
</evidence>
<proteinExistence type="predicted"/>
<accession>A0A9Q0R4F1</accession>
<feature type="domain" description="Trs120/TRAPPC9 N-terminal" evidence="1">
    <location>
        <begin position="19"/>
        <end position="204"/>
    </location>
</feature>
<dbReference type="Proteomes" id="UP001149090">
    <property type="component" value="Unassembled WGS sequence"/>
</dbReference>
<dbReference type="EMBL" id="JAPDFW010000136">
    <property type="protein sequence ID" value="KAJ5066927.1"/>
    <property type="molecule type" value="Genomic_DNA"/>
</dbReference>
<protein>
    <submittedName>
        <fullName evidence="3">Trafficking protein particle complex subunit 9</fullName>
    </submittedName>
</protein>
<dbReference type="PANTHER" id="PTHR21512:SF5">
    <property type="entry name" value="TRAFFICKING PROTEIN PARTICLE COMPLEX SUBUNIT 9"/>
    <property type="match status" value="1"/>
</dbReference>
<dbReference type="InterPro" id="IPR058565">
    <property type="entry name" value="Ig_TRAPPC9_Trs120_1st"/>
</dbReference>
<evidence type="ECO:0000259" key="1">
    <source>
        <dbReference type="Pfam" id="PF08626"/>
    </source>
</evidence>